<evidence type="ECO:0000256" key="5">
    <source>
        <dbReference type="SAM" id="Phobius"/>
    </source>
</evidence>
<comment type="caution">
    <text evidence="8">The sequence shown here is derived from an EMBL/GenBank/DDBJ whole genome shotgun (WGS) entry which is preliminary data.</text>
</comment>
<dbReference type="Gene3D" id="1.10.10.60">
    <property type="entry name" value="Homeodomain-like"/>
    <property type="match status" value="2"/>
</dbReference>
<evidence type="ECO:0000259" key="6">
    <source>
        <dbReference type="PROSITE" id="PS50090"/>
    </source>
</evidence>
<keyword evidence="5" id="KW-0472">Membrane</keyword>
<feature type="domain" description="Myb-like" evidence="6">
    <location>
        <begin position="185"/>
        <end position="209"/>
    </location>
</feature>
<evidence type="ECO:0000256" key="3">
    <source>
        <dbReference type="ARBA" id="ARBA00023242"/>
    </source>
</evidence>
<feature type="domain" description="HTH myb-type" evidence="7">
    <location>
        <begin position="9"/>
        <end position="45"/>
    </location>
</feature>
<dbReference type="PROSITE" id="PS51294">
    <property type="entry name" value="HTH_MYB"/>
    <property type="match status" value="2"/>
</dbReference>
<evidence type="ECO:0000256" key="4">
    <source>
        <dbReference type="SAM" id="MobiDB-lite"/>
    </source>
</evidence>
<dbReference type="PROSITE" id="PS50090">
    <property type="entry name" value="MYB_LIKE"/>
    <property type="match status" value="2"/>
</dbReference>
<feature type="transmembrane region" description="Helical" evidence="5">
    <location>
        <begin position="148"/>
        <end position="171"/>
    </location>
</feature>
<dbReference type="GO" id="GO:0005634">
    <property type="term" value="C:nucleus"/>
    <property type="evidence" value="ECO:0007669"/>
    <property type="project" value="UniProtKB-SubCell"/>
</dbReference>
<name>A0A438GQH2_VITVI</name>
<comment type="subcellular location">
    <subcellularLocation>
        <location evidence="1">Nucleus</location>
    </subcellularLocation>
</comment>
<keyword evidence="5" id="KW-0812">Transmembrane</keyword>
<feature type="domain" description="HTH myb-type" evidence="7">
    <location>
        <begin position="185"/>
        <end position="213"/>
    </location>
</feature>
<keyword evidence="2" id="KW-0238">DNA-binding</keyword>
<dbReference type="Proteomes" id="UP000288805">
    <property type="component" value="Unassembled WGS sequence"/>
</dbReference>
<dbReference type="PANTHER" id="PTHR10641">
    <property type="entry name" value="MYB FAMILY TRANSCRIPTION FACTOR"/>
    <property type="match status" value="1"/>
</dbReference>
<dbReference type="InterPro" id="IPR015495">
    <property type="entry name" value="Myb_TF_plants"/>
</dbReference>
<dbReference type="Pfam" id="PF00249">
    <property type="entry name" value="Myb_DNA-binding"/>
    <property type="match status" value="2"/>
</dbReference>
<evidence type="ECO:0000256" key="2">
    <source>
        <dbReference type="ARBA" id="ARBA00023125"/>
    </source>
</evidence>
<evidence type="ECO:0000313" key="8">
    <source>
        <dbReference type="EMBL" id="RVW74460.1"/>
    </source>
</evidence>
<organism evidence="8 9">
    <name type="scientific">Vitis vinifera</name>
    <name type="common">Grape</name>
    <dbReference type="NCBI Taxonomy" id="29760"/>
    <lineage>
        <taxon>Eukaryota</taxon>
        <taxon>Viridiplantae</taxon>
        <taxon>Streptophyta</taxon>
        <taxon>Embryophyta</taxon>
        <taxon>Tracheophyta</taxon>
        <taxon>Spermatophyta</taxon>
        <taxon>Magnoliopsida</taxon>
        <taxon>eudicotyledons</taxon>
        <taxon>Gunneridae</taxon>
        <taxon>Pentapetalae</taxon>
        <taxon>rosids</taxon>
        <taxon>Vitales</taxon>
        <taxon>Vitaceae</taxon>
        <taxon>Viteae</taxon>
        <taxon>Vitis</taxon>
    </lineage>
</organism>
<gene>
    <name evidence="8" type="primary">MYB17_1</name>
    <name evidence="8" type="ORF">CK203_054531</name>
</gene>
<dbReference type="AlphaFoldDB" id="A0A438GQH2"/>
<sequence length="393" mass="43937">MGRKPCCDKHGVKRGAWTPEEDEILIDYIKKKGHGRWRSLPKHAGFSFFLSFFLSFFFFHVVYWLCLVGEKREAKCKIYEAQPNEGFQPLSRVLSKVCFDVERAVGCGGRTIFAQTLSGGPLLRKKRLPSSSSTACWVTGIMTSNVEIIGLFTLFSVSFLGFIFILCFLVLKDPVDAVPSSYISRWAAIASKIPGRTDNEIKNFWNTHLKKRLLGNHQNQQTQWSSVLEPSNAQSKSPSTRHMAQWESARVEAEARLSMESLLLRPASMSKNDSDYFLRIWNSEVGDSFRKKNGQYGVACQSPISSLSTKFRSGSSLTMQRGPAGTSTSTSTTITSKQKNMEPKSHTAYAQDMMTGSDDSSSYELGYSSDISFRLLLDFQGDNDMGFLQGLAG</sequence>
<accession>A0A438GQH2</accession>
<evidence type="ECO:0000313" key="9">
    <source>
        <dbReference type="Proteomes" id="UP000288805"/>
    </source>
</evidence>
<evidence type="ECO:0000259" key="7">
    <source>
        <dbReference type="PROSITE" id="PS51294"/>
    </source>
</evidence>
<feature type="domain" description="Myb-like" evidence="6">
    <location>
        <begin position="9"/>
        <end position="43"/>
    </location>
</feature>
<evidence type="ECO:0000256" key="1">
    <source>
        <dbReference type="ARBA" id="ARBA00004123"/>
    </source>
</evidence>
<keyword evidence="5" id="KW-1133">Transmembrane helix</keyword>
<dbReference type="EMBL" id="QGNW01000369">
    <property type="protein sequence ID" value="RVW74460.1"/>
    <property type="molecule type" value="Genomic_DNA"/>
</dbReference>
<feature type="transmembrane region" description="Helical" evidence="5">
    <location>
        <begin position="46"/>
        <end position="67"/>
    </location>
</feature>
<dbReference type="PANTHER" id="PTHR10641:SF622">
    <property type="entry name" value="TRANSCRIPTION FACTOR MYB17"/>
    <property type="match status" value="1"/>
</dbReference>
<dbReference type="SUPFAM" id="SSF46689">
    <property type="entry name" value="Homeodomain-like"/>
    <property type="match status" value="2"/>
</dbReference>
<dbReference type="CDD" id="cd00167">
    <property type="entry name" value="SANT"/>
    <property type="match status" value="2"/>
</dbReference>
<dbReference type="InterPro" id="IPR001005">
    <property type="entry name" value="SANT/Myb"/>
</dbReference>
<keyword evidence="3" id="KW-0539">Nucleus</keyword>
<dbReference type="InterPro" id="IPR017930">
    <property type="entry name" value="Myb_dom"/>
</dbReference>
<dbReference type="SMART" id="SM00717">
    <property type="entry name" value="SANT"/>
    <property type="match status" value="1"/>
</dbReference>
<proteinExistence type="predicted"/>
<protein>
    <submittedName>
        <fullName evidence="8">Transcription factor MYB41</fullName>
    </submittedName>
</protein>
<reference evidence="8 9" key="1">
    <citation type="journal article" date="2018" name="PLoS Genet.">
        <title>Population sequencing reveals clonal diversity and ancestral inbreeding in the grapevine cultivar Chardonnay.</title>
        <authorList>
            <person name="Roach M.J."/>
            <person name="Johnson D.L."/>
            <person name="Bohlmann J."/>
            <person name="van Vuuren H.J."/>
            <person name="Jones S.J."/>
            <person name="Pretorius I.S."/>
            <person name="Schmidt S.A."/>
            <person name="Borneman A.R."/>
        </authorList>
    </citation>
    <scope>NUCLEOTIDE SEQUENCE [LARGE SCALE GENOMIC DNA]</scope>
    <source>
        <strain evidence="9">cv. Chardonnay</strain>
        <tissue evidence="8">Leaf</tissue>
    </source>
</reference>
<feature type="compositionally biased region" description="Low complexity" evidence="4">
    <location>
        <begin position="326"/>
        <end position="336"/>
    </location>
</feature>
<dbReference type="GO" id="GO:0003677">
    <property type="term" value="F:DNA binding"/>
    <property type="evidence" value="ECO:0007669"/>
    <property type="project" value="UniProtKB-KW"/>
</dbReference>
<feature type="region of interest" description="Disordered" evidence="4">
    <location>
        <begin position="314"/>
        <end position="344"/>
    </location>
</feature>
<dbReference type="InterPro" id="IPR009057">
    <property type="entry name" value="Homeodomain-like_sf"/>
</dbReference>